<dbReference type="Pfam" id="PF16916">
    <property type="entry name" value="ZT_dimer"/>
    <property type="match status" value="1"/>
</dbReference>
<evidence type="ECO:0000313" key="11">
    <source>
        <dbReference type="EMBL" id="KTR89732.1"/>
    </source>
</evidence>
<feature type="domain" description="Cation efflux protein cytoplasmic" evidence="10">
    <location>
        <begin position="218"/>
        <end position="294"/>
    </location>
</feature>
<comment type="similarity">
    <text evidence="2">Belongs to the cation diffusion facilitator (CDF) transporter (TC 2.A.4) family. SLC30A subfamily.</text>
</comment>
<dbReference type="PANTHER" id="PTHR11562">
    <property type="entry name" value="CATION EFFLUX PROTEIN/ ZINC TRANSPORTER"/>
    <property type="match status" value="1"/>
</dbReference>
<dbReference type="PATRIC" id="fig|2033.6.peg.658"/>
<dbReference type="PANTHER" id="PTHR11562:SF17">
    <property type="entry name" value="RE54080P-RELATED"/>
    <property type="match status" value="1"/>
</dbReference>
<feature type="transmembrane region" description="Helical" evidence="8">
    <location>
        <begin position="186"/>
        <end position="204"/>
    </location>
</feature>
<reference evidence="11 12" key="1">
    <citation type="journal article" date="2016" name="Front. Microbiol.">
        <title>Genomic Resource of Rice Seed Associated Bacteria.</title>
        <authorList>
            <person name="Midha S."/>
            <person name="Bansal K."/>
            <person name="Sharma S."/>
            <person name="Kumar N."/>
            <person name="Patil P.P."/>
            <person name="Chaudhry V."/>
            <person name="Patil P.B."/>
        </authorList>
    </citation>
    <scope>NUCLEOTIDE SEQUENCE [LARGE SCALE GENOMIC DNA]</scope>
    <source>
        <strain evidence="11 12">NS220</strain>
    </source>
</reference>
<feature type="transmembrane region" description="Helical" evidence="8">
    <location>
        <begin position="45"/>
        <end position="65"/>
    </location>
</feature>
<dbReference type="Pfam" id="PF01545">
    <property type="entry name" value="Cation_efflux"/>
    <property type="match status" value="1"/>
</dbReference>
<feature type="domain" description="Cation efflux protein transmembrane" evidence="9">
    <location>
        <begin position="22"/>
        <end position="211"/>
    </location>
</feature>
<dbReference type="EMBL" id="LDRT01000129">
    <property type="protein sequence ID" value="KTR89732.1"/>
    <property type="molecule type" value="Genomic_DNA"/>
</dbReference>
<evidence type="ECO:0000256" key="5">
    <source>
        <dbReference type="ARBA" id="ARBA00022989"/>
    </source>
</evidence>
<name>A0A147ETR8_MICTE</name>
<dbReference type="RefSeq" id="WP_058624949.1">
    <property type="nucleotide sequence ID" value="NZ_LDRT01000129.1"/>
</dbReference>
<feature type="transmembrane region" description="Helical" evidence="8">
    <location>
        <begin position="155"/>
        <end position="180"/>
    </location>
</feature>
<dbReference type="AlphaFoldDB" id="A0A147ETR8"/>
<dbReference type="SUPFAM" id="SSF161111">
    <property type="entry name" value="Cation efflux protein transmembrane domain-like"/>
    <property type="match status" value="1"/>
</dbReference>
<dbReference type="InterPro" id="IPR027470">
    <property type="entry name" value="Cation_efflux_CTD"/>
</dbReference>
<gene>
    <name evidence="11" type="ORF">NS220_15710</name>
</gene>
<keyword evidence="5 8" id="KW-1133">Transmembrane helix</keyword>
<keyword evidence="6" id="KW-0406">Ion transport</keyword>
<accession>A0A147ETR8</accession>
<protein>
    <submittedName>
        <fullName evidence="11">Cation transporter</fullName>
    </submittedName>
</protein>
<evidence type="ECO:0000256" key="8">
    <source>
        <dbReference type="SAM" id="Phobius"/>
    </source>
</evidence>
<keyword evidence="3" id="KW-0813">Transport</keyword>
<dbReference type="GO" id="GO:0005385">
    <property type="term" value="F:zinc ion transmembrane transporter activity"/>
    <property type="evidence" value="ECO:0007669"/>
    <property type="project" value="TreeGrafter"/>
</dbReference>
<evidence type="ECO:0000256" key="4">
    <source>
        <dbReference type="ARBA" id="ARBA00022692"/>
    </source>
</evidence>
<dbReference type="SUPFAM" id="SSF160240">
    <property type="entry name" value="Cation efflux protein cytoplasmic domain-like"/>
    <property type="match status" value="1"/>
</dbReference>
<evidence type="ECO:0000259" key="10">
    <source>
        <dbReference type="Pfam" id="PF16916"/>
    </source>
</evidence>
<proteinExistence type="inferred from homology"/>
<evidence type="ECO:0000256" key="1">
    <source>
        <dbReference type="ARBA" id="ARBA00004141"/>
    </source>
</evidence>
<dbReference type="Proteomes" id="UP000075025">
    <property type="component" value="Unassembled WGS sequence"/>
</dbReference>
<dbReference type="GO" id="GO:0005886">
    <property type="term" value="C:plasma membrane"/>
    <property type="evidence" value="ECO:0007669"/>
    <property type="project" value="TreeGrafter"/>
</dbReference>
<comment type="subcellular location">
    <subcellularLocation>
        <location evidence="1">Membrane</location>
        <topology evidence="1">Multi-pass membrane protein</topology>
    </subcellularLocation>
</comment>
<dbReference type="InterPro" id="IPR002524">
    <property type="entry name" value="Cation_efflux"/>
</dbReference>
<dbReference type="NCBIfam" id="TIGR01297">
    <property type="entry name" value="CDF"/>
    <property type="match status" value="1"/>
</dbReference>
<keyword evidence="4 8" id="KW-0812">Transmembrane</keyword>
<evidence type="ECO:0000256" key="2">
    <source>
        <dbReference type="ARBA" id="ARBA00008873"/>
    </source>
</evidence>
<sequence length="305" mass="32058">MHDHAPAGGIRDANNRRLLATALTLTASVMVVQIVGAILSGSLALLADAAHMFTDAAALVVALIATAIASRPADDRRTFGYQRAEVLGALANGVILIVLCGWVGIEAVQRLLAPAEAEVQGGLMLVVAAAGMVANAISMWVLGRAQKRSINVRGAYLEVLGDLFGSIAVIIAAIVIVTTGFTQADAIASLLIAVLIVPRAVGLLREVVVVLTESAPVDVHVAEIRQHLRDTDGVVDVHDVHVWQLTRGAPVFSAHVIVEDAALTDGRAARILESLQGCLADHFDVEHSTFQLEPAGHVEHDTRHA</sequence>
<keyword evidence="7 8" id="KW-0472">Membrane</keyword>
<dbReference type="OrthoDB" id="9809646at2"/>
<organism evidence="11 12">
    <name type="scientific">Microbacterium testaceum</name>
    <name type="common">Aureobacterium testaceum</name>
    <name type="synonym">Brevibacterium testaceum</name>
    <dbReference type="NCBI Taxonomy" id="2033"/>
    <lineage>
        <taxon>Bacteria</taxon>
        <taxon>Bacillati</taxon>
        <taxon>Actinomycetota</taxon>
        <taxon>Actinomycetes</taxon>
        <taxon>Micrococcales</taxon>
        <taxon>Microbacteriaceae</taxon>
        <taxon>Microbacterium</taxon>
    </lineage>
</organism>
<feature type="transmembrane region" description="Helical" evidence="8">
    <location>
        <begin position="18"/>
        <end position="39"/>
    </location>
</feature>
<evidence type="ECO:0000256" key="6">
    <source>
        <dbReference type="ARBA" id="ARBA00023065"/>
    </source>
</evidence>
<feature type="transmembrane region" description="Helical" evidence="8">
    <location>
        <begin position="125"/>
        <end position="143"/>
    </location>
</feature>
<feature type="transmembrane region" description="Helical" evidence="8">
    <location>
        <begin position="86"/>
        <end position="105"/>
    </location>
</feature>
<evidence type="ECO:0000256" key="3">
    <source>
        <dbReference type="ARBA" id="ARBA00022448"/>
    </source>
</evidence>
<dbReference type="InterPro" id="IPR036837">
    <property type="entry name" value="Cation_efflux_CTD_sf"/>
</dbReference>
<evidence type="ECO:0000313" key="12">
    <source>
        <dbReference type="Proteomes" id="UP000075025"/>
    </source>
</evidence>
<dbReference type="InterPro" id="IPR027469">
    <property type="entry name" value="Cation_efflux_TMD_sf"/>
</dbReference>
<dbReference type="InterPro" id="IPR050681">
    <property type="entry name" value="CDF/SLC30A"/>
</dbReference>
<dbReference type="Gene3D" id="1.20.1510.10">
    <property type="entry name" value="Cation efflux protein transmembrane domain"/>
    <property type="match status" value="1"/>
</dbReference>
<evidence type="ECO:0000256" key="7">
    <source>
        <dbReference type="ARBA" id="ARBA00023136"/>
    </source>
</evidence>
<dbReference type="InterPro" id="IPR058533">
    <property type="entry name" value="Cation_efflux_TM"/>
</dbReference>
<evidence type="ECO:0000259" key="9">
    <source>
        <dbReference type="Pfam" id="PF01545"/>
    </source>
</evidence>
<comment type="caution">
    <text evidence="11">The sequence shown here is derived from an EMBL/GenBank/DDBJ whole genome shotgun (WGS) entry which is preliminary data.</text>
</comment>